<gene>
    <name evidence="1" type="ORF">QWJ38_13175</name>
</gene>
<evidence type="ECO:0000313" key="2">
    <source>
        <dbReference type="Proteomes" id="UP001228044"/>
    </source>
</evidence>
<keyword evidence="2" id="KW-1185">Reference proteome</keyword>
<comment type="caution">
    <text evidence="1">The sequence shown here is derived from an EMBL/GenBank/DDBJ whole genome shotgun (WGS) entry which is preliminary data.</text>
</comment>
<dbReference type="EMBL" id="JAUHHC010000003">
    <property type="protein sequence ID" value="MDN3921238.1"/>
    <property type="molecule type" value="Genomic_DNA"/>
</dbReference>
<organism evidence="1 2">
    <name type="scientific">Roseateles violae</name>
    <dbReference type="NCBI Taxonomy" id="3058042"/>
    <lineage>
        <taxon>Bacteria</taxon>
        <taxon>Pseudomonadati</taxon>
        <taxon>Pseudomonadota</taxon>
        <taxon>Betaproteobacteria</taxon>
        <taxon>Burkholderiales</taxon>
        <taxon>Sphaerotilaceae</taxon>
        <taxon>Roseateles</taxon>
    </lineage>
</organism>
<evidence type="ECO:0000313" key="1">
    <source>
        <dbReference type="EMBL" id="MDN3921238.1"/>
    </source>
</evidence>
<sequence>MRIARDPGSAEMLLPSTGLLLRRGLAAAAGLCLLTAAQAQAPACARLQPAQGRQPAYAPASDPPRCEGFFERNVSQPFLELVSLTRAPPGSLAADAQGRLALRGLAGLDLQLTIQPLRSTPLYRVDAALPRGATLHWNAGPMLASTRLSLRDLGLLARAEPAGEVPALAPVGASEGEAEQTAYAVLRPSVAISAIAWRAYRLGQAPGAWQELAGPPLFAWERIALPMPRPADGRGQRIDVRALDAQGQPLPLLQFIVLGPQDDKP</sequence>
<dbReference type="RefSeq" id="WP_290359539.1">
    <property type="nucleotide sequence ID" value="NZ_JAUHHC010000003.1"/>
</dbReference>
<proteinExistence type="predicted"/>
<name>A0ABT8DW23_9BURK</name>
<reference evidence="1 2" key="1">
    <citation type="submission" date="2023-06" db="EMBL/GenBank/DDBJ databases">
        <title>Pelomonas sp. PFR6 16S ribosomal RNA gene Genome sequencing and assembly.</title>
        <authorList>
            <person name="Woo H."/>
        </authorList>
    </citation>
    <scope>NUCLEOTIDE SEQUENCE [LARGE SCALE GENOMIC DNA]</scope>
    <source>
        <strain evidence="1 2">PFR6</strain>
    </source>
</reference>
<protein>
    <submittedName>
        <fullName evidence="1">Uncharacterized protein</fullName>
    </submittedName>
</protein>
<accession>A0ABT8DW23</accession>
<dbReference type="Proteomes" id="UP001228044">
    <property type="component" value="Unassembled WGS sequence"/>
</dbReference>